<dbReference type="EMBL" id="JAHRIQ010064460">
    <property type="protein sequence ID" value="MEQ2242355.1"/>
    <property type="molecule type" value="Genomic_DNA"/>
</dbReference>
<evidence type="ECO:0000313" key="2">
    <source>
        <dbReference type="EMBL" id="MEQ2242355.1"/>
    </source>
</evidence>
<accession>A0ABV0UAY8</accession>
<name>A0ABV0UAY8_9TELE</name>
<feature type="region of interest" description="Disordered" evidence="1">
    <location>
        <begin position="1"/>
        <end position="63"/>
    </location>
</feature>
<evidence type="ECO:0000313" key="3">
    <source>
        <dbReference type="Proteomes" id="UP001482620"/>
    </source>
</evidence>
<sequence length="100" mass="10616">MRREEDVGFAAGSGCATRGAGVEHAEPPHAPSAPELVERAEPPDRPADVSMLPPSAAEPSDPWRFPATVSEVHVRRKHSVGCGVTEDPECRQAGSMMVSE</sequence>
<gene>
    <name evidence="2" type="ORF">ILYODFUR_035065</name>
</gene>
<keyword evidence="3" id="KW-1185">Reference proteome</keyword>
<protein>
    <submittedName>
        <fullName evidence="2">Uncharacterized protein</fullName>
    </submittedName>
</protein>
<dbReference type="Proteomes" id="UP001482620">
    <property type="component" value="Unassembled WGS sequence"/>
</dbReference>
<evidence type="ECO:0000256" key="1">
    <source>
        <dbReference type="SAM" id="MobiDB-lite"/>
    </source>
</evidence>
<feature type="compositionally biased region" description="Basic and acidic residues" evidence="1">
    <location>
        <begin position="36"/>
        <end position="47"/>
    </location>
</feature>
<proteinExistence type="predicted"/>
<reference evidence="2 3" key="1">
    <citation type="submission" date="2021-06" db="EMBL/GenBank/DDBJ databases">
        <authorList>
            <person name="Palmer J.M."/>
        </authorList>
    </citation>
    <scope>NUCLEOTIDE SEQUENCE [LARGE SCALE GENOMIC DNA]</scope>
    <source>
        <strain evidence="3">if_2019</strain>
        <tissue evidence="2">Muscle</tissue>
    </source>
</reference>
<comment type="caution">
    <text evidence="2">The sequence shown here is derived from an EMBL/GenBank/DDBJ whole genome shotgun (WGS) entry which is preliminary data.</text>
</comment>
<organism evidence="2 3">
    <name type="scientific">Ilyodon furcidens</name>
    <name type="common">goldbreast splitfin</name>
    <dbReference type="NCBI Taxonomy" id="33524"/>
    <lineage>
        <taxon>Eukaryota</taxon>
        <taxon>Metazoa</taxon>
        <taxon>Chordata</taxon>
        <taxon>Craniata</taxon>
        <taxon>Vertebrata</taxon>
        <taxon>Euteleostomi</taxon>
        <taxon>Actinopterygii</taxon>
        <taxon>Neopterygii</taxon>
        <taxon>Teleostei</taxon>
        <taxon>Neoteleostei</taxon>
        <taxon>Acanthomorphata</taxon>
        <taxon>Ovalentaria</taxon>
        <taxon>Atherinomorphae</taxon>
        <taxon>Cyprinodontiformes</taxon>
        <taxon>Goodeidae</taxon>
        <taxon>Ilyodon</taxon>
    </lineage>
</organism>